<dbReference type="GO" id="GO:0005730">
    <property type="term" value="C:nucleolus"/>
    <property type="evidence" value="ECO:0007669"/>
    <property type="project" value="TreeGrafter"/>
</dbReference>
<feature type="compositionally biased region" description="Basic and acidic residues" evidence="1">
    <location>
        <begin position="766"/>
        <end position="775"/>
    </location>
</feature>
<dbReference type="Gene3D" id="1.10.1410.10">
    <property type="match status" value="1"/>
</dbReference>
<dbReference type="PANTHER" id="PTHR23092:SF15">
    <property type="entry name" value="INACTIVE NON-CANONICAL POLY(A) RNA POLYMERASE PROTEIN TRF4-2-RELATED"/>
    <property type="match status" value="1"/>
</dbReference>
<dbReference type="GO" id="GO:0003729">
    <property type="term" value="F:mRNA binding"/>
    <property type="evidence" value="ECO:0007669"/>
    <property type="project" value="TreeGrafter"/>
</dbReference>
<feature type="compositionally biased region" description="Basic residues" evidence="1">
    <location>
        <begin position="746"/>
        <end position="765"/>
    </location>
</feature>
<dbReference type="AlphaFoldDB" id="A0AAD3D909"/>
<proteinExistence type="predicted"/>
<reference evidence="3 4" key="1">
    <citation type="journal article" date="2021" name="Sci. Rep.">
        <title>The genome of the diatom Chaetoceros tenuissimus carries an ancient integrated fragment of an extant virus.</title>
        <authorList>
            <person name="Hongo Y."/>
            <person name="Kimura K."/>
            <person name="Takaki Y."/>
            <person name="Yoshida Y."/>
            <person name="Baba S."/>
            <person name="Kobayashi G."/>
            <person name="Nagasaki K."/>
            <person name="Hano T."/>
            <person name="Tomaru Y."/>
        </authorList>
    </citation>
    <scope>NUCLEOTIDE SEQUENCE [LARGE SCALE GENOMIC DNA]</scope>
    <source>
        <strain evidence="3 4">NIES-3715</strain>
    </source>
</reference>
<dbReference type="GO" id="GO:0043634">
    <property type="term" value="P:polyadenylation-dependent ncRNA catabolic process"/>
    <property type="evidence" value="ECO:0007669"/>
    <property type="project" value="TreeGrafter"/>
</dbReference>
<dbReference type="EMBL" id="BLLK01000061">
    <property type="protein sequence ID" value="GFH58244.1"/>
    <property type="molecule type" value="Genomic_DNA"/>
</dbReference>
<dbReference type="GO" id="GO:1990817">
    <property type="term" value="F:poly(A) RNA polymerase activity"/>
    <property type="evidence" value="ECO:0007669"/>
    <property type="project" value="InterPro"/>
</dbReference>
<gene>
    <name evidence="3" type="ORF">CTEN210_14720</name>
</gene>
<dbReference type="GO" id="GO:0031123">
    <property type="term" value="P:RNA 3'-end processing"/>
    <property type="evidence" value="ECO:0007669"/>
    <property type="project" value="TreeGrafter"/>
</dbReference>
<dbReference type="InterPro" id="IPR054708">
    <property type="entry name" value="MTPAP-like_central"/>
</dbReference>
<feature type="region of interest" description="Disordered" evidence="1">
    <location>
        <begin position="374"/>
        <end position="400"/>
    </location>
</feature>
<keyword evidence="4" id="KW-1185">Reference proteome</keyword>
<dbReference type="InterPro" id="IPR045862">
    <property type="entry name" value="Trf4-like"/>
</dbReference>
<feature type="compositionally biased region" description="Basic residues" evidence="1">
    <location>
        <begin position="1"/>
        <end position="19"/>
    </location>
</feature>
<name>A0AAD3D909_9STRA</name>
<feature type="region of interest" description="Disordered" evidence="1">
    <location>
        <begin position="713"/>
        <end position="787"/>
    </location>
</feature>
<dbReference type="InterPro" id="IPR043519">
    <property type="entry name" value="NT_sf"/>
</dbReference>
<comment type="caution">
    <text evidence="3">The sequence shown here is derived from an EMBL/GenBank/DDBJ whole genome shotgun (WGS) entry which is preliminary data.</text>
</comment>
<feature type="domain" description="Poly(A) RNA polymerase mitochondrial-like central palm" evidence="2">
    <location>
        <begin position="162"/>
        <end position="270"/>
    </location>
</feature>
<feature type="region of interest" description="Disordered" evidence="1">
    <location>
        <begin position="293"/>
        <end position="333"/>
    </location>
</feature>
<dbReference type="SUPFAM" id="SSF81301">
    <property type="entry name" value="Nucleotidyltransferase"/>
    <property type="match status" value="1"/>
</dbReference>
<feature type="region of interest" description="Disordered" evidence="1">
    <location>
        <begin position="122"/>
        <end position="142"/>
    </location>
</feature>
<dbReference type="SUPFAM" id="SSF81631">
    <property type="entry name" value="PAP/OAS1 substrate-binding domain"/>
    <property type="match status" value="1"/>
</dbReference>
<protein>
    <recommendedName>
        <fullName evidence="2">Poly(A) RNA polymerase mitochondrial-like central palm domain-containing protein</fullName>
    </recommendedName>
</protein>
<feature type="compositionally biased region" description="Basic and acidic residues" evidence="1">
    <location>
        <begin position="301"/>
        <end position="322"/>
    </location>
</feature>
<dbReference type="GO" id="GO:0031499">
    <property type="term" value="C:TRAMP complex"/>
    <property type="evidence" value="ECO:0007669"/>
    <property type="project" value="TreeGrafter"/>
</dbReference>
<dbReference type="Gene3D" id="3.30.460.10">
    <property type="entry name" value="Beta Polymerase, domain 2"/>
    <property type="match status" value="1"/>
</dbReference>
<dbReference type="Pfam" id="PF22600">
    <property type="entry name" value="MTPAP-like_central"/>
    <property type="match status" value="1"/>
</dbReference>
<evidence type="ECO:0000313" key="3">
    <source>
        <dbReference type="EMBL" id="GFH58244.1"/>
    </source>
</evidence>
<dbReference type="Proteomes" id="UP001054902">
    <property type="component" value="Unassembled WGS sequence"/>
</dbReference>
<accession>A0AAD3D909</accession>
<evidence type="ECO:0000259" key="2">
    <source>
        <dbReference type="Pfam" id="PF22600"/>
    </source>
</evidence>
<evidence type="ECO:0000313" key="4">
    <source>
        <dbReference type="Proteomes" id="UP001054902"/>
    </source>
</evidence>
<sequence length="828" mass="92626">MSRKKGNSKGKSNAHKPHKPAAASHRIGGKRRNRSGFKDTSYFDSPFNVMPTGPKDQSRRDKLAYLKSKGITGKSANKMAKSSKKLKQQLRSANHRTNNAISNQQRQNIKIIKFPTHIPADVPWKTSSKESRNGTAKPTGKSEQILPPEFYSLSQSAMDAFEKELDSFTQYVRLSQDEINARISVVDHIKKLCCKLWHDDAHVEQFGSFATLDVCTFQSDIDLALWNVVKDKEISVKPEQEYIFGEKSGVVMSQSSMLKTMSALNDQQNKSKQEQQKISRKEEWKRVLEEVDFANGIAPGNDEKDSSTKDCNEDNSEEKKDDDNDGLFVIDRTPVQSNDIIDLTSDNETSDQAEQASIAKSKVEDDINFTIDNEGIKQRNEDESAPVKSDAPIVLDDSSDDDDDVDKMNAFLQRQHAAEVGFLPEMTKPRSKVSAWSSDSSSAVESEHFYLKHGINDGFGSDNSSCEENFKNCSDDETDFKLNISNQTDFGSSAANRSQSFGPTGEVRTKVVSALSKLSKHLWKSSFAQNLHVRKNAKVPIICMTTRYGFDSDVAIGGHNGMDTSQYVKGLVQKFDNFATVVLFLKILLQQMDLDKPFTGGLGSFRLYVLVANHFTIHQSLGGQDTAAEMLLGFLYRYGQNGKGTTKLKGSITCEGGTADFKMVNVGSCKNLFRQCYERLMSELGNKRSQKESFIGTVIDIVKVKRERSFALNQAKSCKPSKPIPQSKAARNDNSKSTKSTAKNAAHSKKKPQTSSKKLAKKKKESSKDSKEPRRSPRGALIPKRRFELEARLDGMDAIMQRGLKKRKNKKKQKRDEAITEFVYNSLN</sequence>
<evidence type="ECO:0000256" key="1">
    <source>
        <dbReference type="SAM" id="MobiDB-lite"/>
    </source>
</evidence>
<feature type="region of interest" description="Disordered" evidence="1">
    <location>
        <begin position="1"/>
        <end position="60"/>
    </location>
</feature>
<organism evidence="3 4">
    <name type="scientific">Chaetoceros tenuissimus</name>
    <dbReference type="NCBI Taxonomy" id="426638"/>
    <lineage>
        <taxon>Eukaryota</taxon>
        <taxon>Sar</taxon>
        <taxon>Stramenopiles</taxon>
        <taxon>Ochrophyta</taxon>
        <taxon>Bacillariophyta</taxon>
        <taxon>Coscinodiscophyceae</taxon>
        <taxon>Chaetocerotophycidae</taxon>
        <taxon>Chaetocerotales</taxon>
        <taxon>Chaetocerotaceae</taxon>
        <taxon>Chaetoceros</taxon>
    </lineage>
</organism>
<dbReference type="PANTHER" id="PTHR23092">
    <property type="entry name" value="POLY(A) RNA POLYMERASE"/>
    <property type="match status" value="1"/>
</dbReference>